<evidence type="ECO:0000313" key="2">
    <source>
        <dbReference type="Proteomes" id="UP000673691"/>
    </source>
</evidence>
<accession>A0A8H8A086</accession>
<organism evidence="1 2">
    <name type="scientific">Olpidium bornovanus</name>
    <dbReference type="NCBI Taxonomy" id="278681"/>
    <lineage>
        <taxon>Eukaryota</taxon>
        <taxon>Fungi</taxon>
        <taxon>Fungi incertae sedis</taxon>
        <taxon>Olpidiomycota</taxon>
        <taxon>Olpidiomycotina</taxon>
        <taxon>Olpidiomycetes</taxon>
        <taxon>Olpidiales</taxon>
        <taxon>Olpidiaceae</taxon>
        <taxon>Olpidium</taxon>
    </lineage>
</organism>
<protein>
    <submittedName>
        <fullName evidence="1">Uncharacterized protein</fullName>
    </submittedName>
</protein>
<reference evidence="1 2" key="1">
    <citation type="journal article" name="Sci. Rep.">
        <title>Genome-scale phylogenetic analyses confirm Olpidium as the closest living zoosporic fungus to the non-flagellated, terrestrial fungi.</title>
        <authorList>
            <person name="Chang Y."/>
            <person name="Rochon D."/>
            <person name="Sekimoto S."/>
            <person name="Wang Y."/>
            <person name="Chovatia M."/>
            <person name="Sandor L."/>
            <person name="Salamov A."/>
            <person name="Grigoriev I.V."/>
            <person name="Stajich J.E."/>
            <person name="Spatafora J.W."/>
        </authorList>
    </citation>
    <scope>NUCLEOTIDE SEQUENCE [LARGE SCALE GENOMIC DNA]</scope>
    <source>
        <strain evidence="1">S191</strain>
    </source>
</reference>
<dbReference type="EMBL" id="JAEFCI010001664">
    <property type="protein sequence ID" value="KAG5462749.1"/>
    <property type="molecule type" value="Genomic_DNA"/>
</dbReference>
<keyword evidence="2" id="KW-1185">Reference proteome</keyword>
<dbReference type="AlphaFoldDB" id="A0A8H8A086"/>
<comment type="caution">
    <text evidence="1">The sequence shown here is derived from an EMBL/GenBank/DDBJ whole genome shotgun (WGS) entry which is preliminary data.</text>
</comment>
<gene>
    <name evidence="1" type="ORF">BJ554DRAFT_3703</name>
</gene>
<proteinExistence type="predicted"/>
<dbReference type="Proteomes" id="UP000673691">
    <property type="component" value="Unassembled WGS sequence"/>
</dbReference>
<name>A0A8H8A086_9FUNG</name>
<evidence type="ECO:0000313" key="1">
    <source>
        <dbReference type="EMBL" id="KAG5462749.1"/>
    </source>
</evidence>
<sequence>MTVSLPPGGGGGAVVDRVPASAFVTQRSTCCTGGHIPALKRQGLARCSF</sequence>